<feature type="transmembrane region" description="Helical" evidence="2">
    <location>
        <begin position="286"/>
        <end position="304"/>
    </location>
</feature>
<organism evidence="3 4">
    <name type="scientific">Hyaloscypha hepaticicola</name>
    <dbReference type="NCBI Taxonomy" id="2082293"/>
    <lineage>
        <taxon>Eukaryota</taxon>
        <taxon>Fungi</taxon>
        <taxon>Dikarya</taxon>
        <taxon>Ascomycota</taxon>
        <taxon>Pezizomycotina</taxon>
        <taxon>Leotiomycetes</taxon>
        <taxon>Helotiales</taxon>
        <taxon>Hyaloscyphaceae</taxon>
        <taxon>Hyaloscypha</taxon>
    </lineage>
</organism>
<feature type="region of interest" description="Disordered" evidence="1">
    <location>
        <begin position="1"/>
        <end position="78"/>
    </location>
</feature>
<evidence type="ECO:0000256" key="1">
    <source>
        <dbReference type="SAM" id="MobiDB-lite"/>
    </source>
</evidence>
<feature type="compositionally biased region" description="Polar residues" evidence="1">
    <location>
        <begin position="62"/>
        <end position="71"/>
    </location>
</feature>
<sequence length="432" mass="48343">MSAPSTEEQAGPRHGFSTGDLAIPMENLSSPGHDADYLPGNAARLDENRHEEEAVGSDETTEMVSQGTPRNSAARGVEDAKKQLFSKVPDCAWNCARVRKEKRFIGDTQVCKIYDIPWWWPRWAIRLSQMQTEVLQGKYESRFADPLAVYGELPIEFDEEVKPPRQEYVVLGIFGDDGRLFQEVIVYIGGPARSKHLYRGLRRLFEVPILRDVTSFGLYKCDKKRQVHVRVDITAEDRASLGALLGTIMKWSAYHNLRDAAEAASSVMKFRSSLPGSLMKFSQPGFVANLHFFVAELYFAYYLALDSAKRPNEEDEKAWCEWLQQNLNGFKKQPQDLAAGNRDPPKQPDPSDGQYSIEVIVGWSRPRILIIVVIPFIFFLICTTTFALLWSVNLGAHHSNVSAGFSIASYFAGLAGASVALIGFFGGSLGYK</sequence>
<dbReference type="EMBL" id="KZ613518">
    <property type="protein sequence ID" value="PMD14851.1"/>
    <property type="molecule type" value="Genomic_DNA"/>
</dbReference>
<reference evidence="3 4" key="1">
    <citation type="submission" date="2016-05" db="EMBL/GenBank/DDBJ databases">
        <title>A degradative enzymes factory behind the ericoid mycorrhizal symbiosis.</title>
        <authorList>
            <consortium name="DOE Joint Genome Institute"/>
            <person name="Martino E."/>
            <person name="Morin E."/>
            <person name="Grelet G."/>
            <person name="Kuo A."/>
            <person name="Kohler A."/>
            <person name="Daghino S."/>
            <person name="Barry K."/>
            <person name="Choi C."/>
            <person name="Cichocki N."/>
            <person name="Clum A."/>
            <person name="Copeland A."/>
            <person name="Hainaut M."/>
            <person name="Haridas S."/>
            <person name="Labutti K."/>
            <person name="Lindquist E."/>
            <person name="Lipzen A."/>
            <person name="Khouja H.-R."/>
            <person name="Murat C."/>
            <person name="Ohm R."/>
            <person name="Olson A."/>
            <person name="Spatafora J."/>
            <person name="Veneault-Fourrey C."/>
            <person name="Henrissat B."/>
            <person name="Grigoriev I."/>
            <person name="Martin F."/>
            <person name="Perotto S."/>
        </authorList>
    </citation>
    <scope>NUCLEOTIDE SEQUENCE [LARGE SCALE GENOMIC DNA]</scope>
    <source>
        <strain evidence="3 4">UAMH 7357</strain>
    </source>
</reference>
<keyword evidence="2" id="KW-0472">Membrane</keyword>
<dbReference type="Proteomes" id="UP000235672">
    <property type="component" value="Unassembled WGS sequence"/>
</dbReference>
<dbReference type="AlphaFoldDB" id="A0A2J6PLF2"/>
<keyword evidence="4" id="KW-1185">Reference proteome</keyword>
<gene>
    <name evidence="3" type="ORF">NA56DRAFT_710536</name>
</gene>
<name>A0A2J6PLF2_9HELO</name>
<evidence type="ECO:0000313" key="4">
    <source>
        <dbReference type="Proteomes" id="UP000235672"/>
    </source>
</evidence>
<feature type="transmembrane region" description="Helical" evidence="2">
    <location>
        <begin position="368"/>
        <end position="390"/>
    </location>
</feature>
<dbReference type="OrthoDB" id="3599923at2759"/>
<proteinExistence type="predicted"/>
<evidence type="ECO:0000256" key="2">
    <source>
        <dbReference type="SAM" id="Phobius"/>
    </source>
</evidence>
<evidence type="ECO:0000313" key="3">
    <source>
        <dbReference type="EMBL" id="PMD14851.1"/>
    </source>
</evidence>
<protein>
    <submittedName>
        <fullName evidence="3">Uncharacterized protein</fullName>
    </submittedName>
</protein>
<feature type="compositionally biased region" description="Basic and acidic residues" evidence="1">
    <location>
        <begin position="44"/>
        <end position="53"/>
    </location>
</feature>
<keyword evidence="2" id="KW-1133">Transmembrane helix</keyword>
<feature type="transmembrane region" description="Helical" evidence="2">
    <location>
        <begin position="410"/>
        <end position="431"/>
    </location>
</feature>
<accession>A0A2J6PLF2</accession>
<keyword evidence="2" id="KW-0812">Transmembrane</keyword>